<accession>A0A1E3BBE5</accession>
<dbReference type="PANTHER" id="PTHR45527">
    <property type="entry name" value="NONRIBOSOMAL PEPTIDE SYNTHETASE"/>
    <property type="match status" value="1"/>
</dbReference>
<evidence type="ECO:0000256" key="4">
    <source>
        <dbReference type="SAM" id="MobiDB-lite"/>
    </source>
</evidence>
<dbReference type="GO" id="GO:0044550">
    <property type="term" value="P:secondary metabolite biosynthetic process"/>
    <property type="evidence" value="ECO:0007669"/>
    <property type="project" value="TreeGrafter"/>
</dbReference>
<evidence type="ECO:0000256" key="3">
    <source>
        <dbReference type="ARBA" id="ARBA00022598"/>
    </source>
</evidence>
<feature type="domain" description="Condensation" evidence="6">
    <location>
        <begin position="6"/>
        <end position="198"/>
    </location>
</feature>
<dbReference type="EMBL" id="JXNT01000006">
    <property type="protein sequence ID" value="ODM18259.1"/>
    <property type="molecule type" value="Genomic_DNA"/>
</dbReference>
<dbReference type="Proteomes" id="UP000094569">
    <property type="component" value="Unassembled WGS sequence"/>
</dbReference>
<evidence type="ECO:0000259" key="6">
    <source>
        <dbReference type="Pfam" id="PF00668"/>
    </source>
</evidence>
<protein>
    <recommendedName>
        <fullName evidence="9">AMP-dependent synthetase/ligase domain-containing protein</fullName>
    </recommendedName>
</protein>
<dbReference type="FunFam" id="3.30.300.30:FF:000015">
    <property type="entry name" value="Nonribosomal peptide synthase SidD"/>
    <property type="match status" value="1"/>
</dbReference>
<dbReference type="InterPro" id="IPR045851">
    <property type="entry name" value="AMP-bd_C_sf"/>
</dbReference>
<dbReference type="SUPFAM" id="SSF56801">
    <property type="entry name" value="Acetyl-CoA synthetase-like"/>
    <property type="match status" value="1"/>
</dbReference>
<dbReference type="CDD" id="cd05918">
    <property type="entry name" value="A_NRPS_SidN3_like"/>
    <property type="match status" value="1"/>
</dbReference>
<dbReference type="InterPro" id="IPR000873">
    <property type="entry name" value="AMP-dep_synth/lig_dom"/>
</dbReference>
<dbReference type="Gene3D" id="3.30.300.30">
    <property type="match status" value="1"/>
</dbReference>
<comment type="caution">
    <text evidence="7">The sequence shown here is derived from an EMBL/GenBank/DDBJ whole genome shotgun (WGS) entry which is preliminary data.</text>
</comment>
<dbReference type="Gene3D" id="3.30.559.30">
    <property type="entry name" value="Nonribosomal peptide synthetase, condensation domain"/>
    <property type="match status" value="1"/>
</dbReference>
<dbReference type="SUPFAM" id="SSF52777">
    <property type="entry name" value="CoA-dependent acyltransferases"/>
    <property type="match status" value="2"/>
</dbReference>
<dbReference type="AlphaFoldDB" id="A0A1E3BBE5"/>
<dbReference type="InterPro" id="IPR023213">
    <property type="entry name" value="CAT-like_dom_sf"/>
</dbReference>
<proteinExistence type="predicted"/>
<dbReference type="GO" id="GO:0043041">
    <property type="term" value="P:amino acid activation for nonribosomal peptide biosynthetic process"/>
    <property type="evidence" value="ECO:0007669"/>
    <property type="project" value="TreeGrafter"/>
</dbReference>
<evidence type="ECO:0008006" key="9">
    <source>
        <dbReference type="Google" id="ProtNLM"/>
    </source>
</evidence>
<dbReference type="Pfam" id="PF00668">
    <property type="entry name" value="Condensation"/>
    <property type="match status" value="1"/>
</dbReference>
<dbReference type="GO" id="GO:0031177">
    <property type="term" value="F:phosphopantetheine binding"/>
    <property type="evidence" value="ECO:0007669"/>
    <property type="project" value="TreeGrafter"/>
</dbReference>
<dbReference type="VEuPathDB" id="FungiDB:SI65_06130"/>
<gene>
    <name evidence="7" type="ORF">SI65_06130</name>
</gene>
<keyword evidence="3" id="KW-0436">Ligase</keyword>
<dbReference type="GO" id="GO:0016874">
    <property type="term" value="F:ligase activity"/>
    <property type="evidence" value="ECO:0007669"/>
    <property type="project" value="UniProtKB-KW"/>
</dbReference>
<organism evidence="7 8">
    <name type="scientific">Aspergillus cristatus</name>
    <name type="common">Chinese Fuzhuan brick tea-fermentation fungus</name>
    <name type="synonym">Eurotium cristatum</name>
    <dbReference type="NCBI Taxonomy" id="573508"/>
    <lineage>
        <taxon>Eukaryota</taxon>
        <taxon>Fungi</taxon>
        <taxon>Dikarya</taxon>
        <taxon>Ascomycota</taxon>
        <taxon>Pezizomycotina</taxon>
        <taxon>Eurotiomycetes</taxon>
        <taxon>Eurotiomycetidae</taxon>
        <taxon>Eurotiales</taxon>
        <taxon>Aspergillaceae</taxon>
        <taxon>Aspergillus</taxon>
        <taxon>Aspergillus subgen. Aspergillus</taxon>
    </lineage>
</organism>
<dbReference type="PANTHER" id="PTHR45527:SF12">
    <property type="entry name" value="NONRIBOSOMAL PEPTIDE SYNTHETASE IVOA"/>
    <property type="match status" value="1"/>
</dbReference>
<dbReference type="Pfam" id="PF00501">
    <property type="entry name" value="AMP-binding"/>
    <property type="match status" value="1"/>
</dbReference>
<dbReference type="OrthoDB" id="416786at2759"/>
<dbReference type="Gene3D" id="3.40.50.12780">
    <property type="entry name" value="N-terminal domain of ligase-like"/>
    <property type="match status" value="1"/>
</dbReference>
<keyword evidence="8" id="KW-1185">Reference proteome</keyword>
<reference evidence="7 8" key="1">
    <citation type="journal article" date="2016" name="BMC Genomics">
        <title>Comparative genomic and transcriptomic analyses of the Fuzhuan brick tea-fermentation fungus Aspergillus cristatus.</title>
        <authorList>
            <person name="Ge Y."/>
            <person name="Wang Y."/>
            <person name="Liu Y."/>
            <person name="Tan Y."/>
            <person name="Ren X."/>
            <person name="Zhang X."/>
            <person name="Hyde K.D."/>
            <person name="Liu Y."/>
            <person name="Liu Z."/>
        </authorList>
    </citation>
    <scope>NUCLEOTIDE SEQUENCE [LARGE SCALE GENOMIC DNA]</scope>
    <source>
        <strain evidence="7 8">GZAAS20.1005</strain>
    </source>
</reference>
<evidence type="ECO:0000256" key="1">
    <source>
        <dbReference type="ARBA" id="ARBA00022450"/>
    </source>
</evidence>
<sequence length="776" mass="84956">MRAGDALTRYGIVPDDNDGWIFIWTVHHAVYDGWTLDLLFDRLDKAYKGQAPVQDYTFKEFMAYVLNTDADAGRQFWAEYLAGAIRNEFPSTVSMSKQPVADASLIHDMAVNTSNADELSGITLPSMTRASWGILIGTHSESDDVVFGNIVSGRSAPVSNADQLFGPGIAAVPVRVKFPDSSRFTIRLQNISRVSVDASAACDFQTLLVMQPAKEEWESTDDVDLRAVSEADAAFGTYAITLELEGEQIRRILYQLENLLQQIITSPVDKKVSELDFLSTYDKMSISEWNKSIPSPVNQTIHDLIEKQIAERPDHEAICALKRISPAALRRVVGRRLPCLGLKSSIIVCSPEQYELCRGMGDEYTVVVLGNNSPEQIPESAITILAEVKPENAAYVIFTSGNTGEPKGTVITHGAFACGSLTHSTAMLMDGSTRALQFASWTFDASIVETLTVFINADASAFPPRNSVSATLLTLTPSFINLVKPDDVPSINVLILAGEAMSQSHVETWGHRVRLINGYGPSECCVASVTNIDVKLGASPRNIGYACSGVAWVTMPHDHRLLAPVGSVGELVLEVWNAGRGCLNEPEKTAAAFVENPLWLDLPGQQRPPVVYKTGDLVAYNADGSLGFQRRKDTQVKLRGQRAELGEIEYRIKQNLPDHPDTIVDILWPKDAPDQPRLVAFLPHPAAYEDPDANIILPTAPEHHLTAVSGLEDRLADFLPMHMIPSAYMPVAQIPKLPSGKADRKTLKRCGSELTHRQMAENSGATEDVRPPTTET</sequence>
<evidence type="ECO:0000256" key="2">
    <source>
        <dbReference type="ARBA" id="ARBA00022553"/>
    </source>
</evidence>
<name>A0A1E3BBE5_ASPCR</name>
<dbReference type="InterPro" id="IPR042099">
    <property type="entry name" value="ANL_N_sf"/>
</dbReference>
<keyword evidence="2" id="KW-0597">Phosphoprotein</keyword>
<evidence type="ECO:0000313" key="7">
    <source>
        <dbReference type="EMBL" id="ODM18259.1"/>
    </source>
</evidence>
<keyword evidence="1" id="KW-0596">Phosphopantetheine</keyword>
<evidence type="ECO:0000259" key="5">
    <source>
        <dbReference type="Pfam" id="PF00501"/>
    </source>
</evidence>
<feature type="region of interest" description="Disordered" evidence="4">
    <location>
        <begin position="753"/>
        <end position="776"/>
    </location>
</feature>
<dbReference type="Gene3D" id="3.30.559.10">
    <property type="entry name" value="Chloramphenicol acetyltransferase-like domain"/>
    <property type="match status" value="1"/>
</dbReference>
<dbReference type="InterPro" id="IPR001242">
    <property type="entry name" value="Condensation_dom"/>
</dbReference>
<feature type="domain" description="AMP-dependent synthetase/ligase" evidence="5">
    <location>
        <begin position="385"/>
        <end position="573"/>
    </location>
</feature>
<dbReference type="GO" id="GO:0005737">
    <property type="term" value="C:cytoplasm"/>
    <property type="evidence" value="ECO:0007669"/>
    <property type="project" value="TreeGrafter"/>
</dbReference>
<dbReference type="STRING" id="573508.A0A1E3BBE5"/>
<evidence type="ECO:0000313" key="8">
    <source>
        <dbReference type="Proteomes" id="UP000094569"/>
    </source>
</evidence>